<evidence type="ECO:0000313" key="3">
    <source>
        <dbReference type="Proteomes" id="UP000094526"/>
    </source>
</evidence>
<protein>
    <recommendedName>
        <fullName evidence="4">Thiaminase-2/PQQC domain-containing protein</fullName>
    </recommendedName>
</protein>
<dbReference type="CDD" id="cd19357">
    <property type="entry name" value="TenA_E_At3g16990-like"/>
    <property type="match status" value="1"/>
</dbReference>
<name>A0A1C1D1A2_9EURO</name>
<dbReference type="PANTHER" id="PTHR41813:SF2">
    <property type="entry name" value="REGULATOR PAB1642, PUTATIVE (AFU_ORTHOLOGUE AFUA_3G11955)-RELATED"/>
    <property type="match status" value="1"/>
</dbReference>
<dbReference type="STRING" id="86049.A0A1C1D1A2"/>
<dbReference type="InterPro" id="IPR053261">
    <property type="entry name" value="Polyketide-peptide_reg"/>
</dbReference>
<dbReference type="VEuPathDB" id="FungiDB:G647_01745"/>
<evidence type="ECO:0000313" key="2">
    <source>
        <dbReference type="EMBL" id="OCT54485.1"/>
    </source>
</evidence>
<dbReference type="Gene3D" id="1.20.910.10">
    <property type="entry name" value="Heme oxygenase-like"/>
    <property type="match status" value="1"/>
</dbReference>
<feature type="region of interest" description="Disordered" evidence="1">
    <location>
        <begin position="1"/>
        <end position="72"/>
    </location>
</feature>
<feature type="compositionally biased region" description="Polar residues" evidence="1">
    <location>
        <begin position="363"/>
        <end position="382"/>
    </location>
</feature>
<dbReference type="Proteomes" id="UP000094526">
    <property type="component" value="Unassembled WGS sequence"/>
</dbReference>
<feature type="compositionally biased region" description="Basic and acidic residues" evidence="1">
    <location>
        <begin position="337"/>
        <end position="348"/>
    </location>
</feature>
<dbReference type="SUPFAM" id="SSF48613">
    <property type="entry name" value="Heme oxygenase-like"/>
    <property type="match status" value="1"/>
</dbReference>
<evidence type="ECO:0000256" key="1">
    <source>
        <dbReference type="SAM" id="MobiDB-lite"/>
    </source>
</evidence>
<sequence>MWHNAQDVHHVHRQQSPPGAYHHHHHHHHQQNTMSDQMSVSSATTGVASNQPGHAQYQNYNHHLNPGVGLSASANDSAYAVQQQPQRMEPLQNHHHPPTYFYPSRHLHNQAIPLHAHPLSQHPPTPYISSPAPPPFQTQSPPSLTSTLLASSPHQLSLATQHPFLRVAGQGQLPKLTLSRWLSQDRLYAQSYIGFIGSLIARVDLPYTHVPDKSTSLRWRLVQCLTAALQNIHTELAFFATTAHAYGLDLEAPSLSSSSSSSSSGRVFGPEPATKQYMDLFRAFWTDPSMTLLEGMVVLWATETVYLRAWTYAASFLKNGTSSSLLPLSKQLQRIELDERDTDNDRRSNALSDGVMSELEGSEVNTALSGTTTGIVNDESSSQQQQQQQQQNQNQKQYQNDDNDNDNDGQQRHAHGHAPSTDLDGGALRHAFIPNWTSSQFEGFVAEIAELTDLLAEREDAVNRKLDVYKAVWRHVLDVERRFWPHVGVSD</sequence>
<comment type="caution">
    <text evidence="2">The sequence shown here is derived from an EMBL/GenBank/DDBJ whole genome shotgun (WGS) entry which is preliminary data.</text>
</comment>
<keyword evidence="3" id="KW-1185">Reference proteome</keyword>
<feature type="compositionally biased region" description="Basic residues" evidence="1">
    <location>
        <begin position="21"/>
        <end position="30"/>
    </location>
</feature>
<feature type="compositionally biased region" description="Polar residues" evidence="1">
    <location>
        <begin position="31"/>
        <end position="62"/>
    </location>
</feature>
<dbReference type="EMBL" id="LGRB01000004">
    <property type="protein sequence ID" value="OCT54485.1"/>
    <property type="molecule type" value="Genomic_DNA"/>
</dbReference>
<gene>
    <name evidence="2" type="ORF">CLCR_00852</name>
</gene>
<dbReference type="OrthoDB" id="37730at2759"/>
<dbReference type="AlphaFoldDB" id="A0A1C1D1A2"/>
<accession>A0A1C1D1A2</accession>
<dbReference type="InterPro" id="IPR016084">
    <property type="entry name" value="Haem_Oase-like_multi-hlx"/>
</dbReference>
<feature type="region of interest" description="Disordered" evidence="1">
    <location>
        <begin position="337"/>
        <end position="426"/>
    </location>
</feature>
<organism evidence="2 3">
    <name type="scientific">Cladophialophora carrionii</name>
    <dbReference type="NCBI Taxonomy" id="86049"/>
    <lineage>
        <taxon>Eukaryota</taxon>
        <taxon>Fungi</taxon>
        <taxon>Dikarya</taxon>
        <taxon>Ascomycota</taxon>
        <taxon>Pezizomycotina</taxon>
        <taxon>Eurotiomycetes</taxon>
        <taxon>Chaetothyriomycetidae</taxon>
        <taxon>Chaetothyriales</taxon>
        <taxon>Herpotrichiellaceae</taxon>
        <taxon>Cladophialophora</taxon>
    </lineage>
</organism>
<evidence type="ECO:0008006" key="4">
    <source>
        <dbReference type="Google" id="ProtNLM"/>
    </source>
</evidence>
<reference evidence="3" key="1">
    <citation type="submission" date="2015-07" db="EMBL/GenBank/DDBJ databases">
        <authorList>
            <person name="Teixeira M.M."/>
            <person name="Souza R.C."/>
            <person name="Almeida L.G."/>
            <person name="Vicente V.A."/>
            <person name="de Hoog S."/>
            <person name="Bocca A.L."/>
            <person name="de Almeida S.R."/>
            <person name="Vasconcelos A.T."/>
            <person name="Felipe M.S."/>
        </authorList>
    </citation>
    <scope>NUCLEOTIDE SEQUENCE [LARGE SCALE GENOMIC DNA]</scope>
    <source>
        <strain evidence="3">KSF</strain>
    </source>
</reference>
<dbReference type="PANTHER" id="PTHR41813">
    <property type="entry name" value="REGULATOR PAB1642, PUTATIVE (AFU_ORTHOLOGUE AFUA_3G11955)-RELATED"/>
    <property type="match status" value="1"/>
</dbReference>
<dbReference type="VEuPathDB" id="FungiDB:CLCR_00852"/>
<proteinExistence type="predicted"/>
<feature type="compositionally biased region" description="Low complexity" evidence="1">
    <location>
        <begin position="383"/>
        <end position="400"/>
    </location>
</feature>